<dbReference type="CDD" id="cd07043">
    <property type="entry name" value="STAS_anti-anti-sigma_factors"/>
    <property type="match status" value="1"/>
</dbReference>
<dbReference type="EMBL" id="JAPTZU010000003">
    <property type="protein sequence ID" value="MCZ2687512.1"/>
    <property type="molecule type" value="Genomic_DNA"/>
</dbReference>
<proteinExistence type="inferred from homology"/>
<evidence type="ECO:0000313" key="5">
    <source>
        <dbReference type="Proteomes" id="UP001079672"/>
    </source>
</evidence>
<feature type="domain" description="STAS" evidence="3">
    <location>
        <begin position="1"/>
        <end position="101"/>
    </location>
</feature>
<evidence type="ECO:0000313" key="4">
    <source>
        <dbReference type="EMBL" id="MCZ2687512.1"/>
    </source>
</evidence>
<accession>A0A9Q4JG07</accession>
<dbReference type="RefSeq" id="WP_269096264.1">
    <property type="nucleotide sequence ID" value="NZ_JAPTZU010000003.1"/>
</dbReference>
<dbReference type="PANTHER" id="PTHR33495:SF14">
    <property type="entry name" value="ANTI-SIGMA FACTOR ANTAGONIST"/>
    <property type="match status" value="1"/>
</dbReference>
<name>A0A9Q4JG07_BACFG</name>
<dbReference type="Proteomes" id="UP001079672">
    <property type="component" value="Unassembled WGS sequence"/>
</dbReference>
<evidence type="ECO:0000256" key="1">
    <source>
        <dbReference type="ARBA" id="ARBA00009013"/>
    </source>
</evidence>
<protein>
    <recommendedName>
        <fullName evidence="2">Anti-sigma factor antagonist</fullName>
    </recommendedName>
</protein>
<evidence type="ECO:0000259" key="3">
    <source>
        <dbReference type="PROSITE" id="PS50801"/>
    </source>
</evidence>
<dbReference type="PANTHER" id="PTHR33495">
    <property type="entry name" value="ANTI-SIGMA FACTOR ANTAGONIST TM_1081-RELATED-RELATED"/>
    <property type="match status" value="1"/>
</dbReference>
<dbReference type="PROSITE" id="PS50801">
    <property type="entry name" value="STAS"/>
    <property type="match status" value="1"/>
</dbReference>
<comment type="caution">
    <text evidence="4">The sequence shown here is derived from an EMBL/GenBank/DDBJ whole genome shotgun (WGS) entry which is preliminary data.</text>
</comment>
<dbReference type="SUPFAM" id="SSF52091">
    <property type="entry name" value="SpoIIaa-like"/>
    <property type="match status" value="1"/>
</dbReference>
<dbReference type="NCBIfam" id="TIGR00377">
    <property type="entry name" value="ant_ant_sig"/>
    <property type="match status" value="1"/>
</dbReference>
<dbReference type="InterPro" id="IPR002645">
    <property type="entry name" value="STAS_dom"/>
</dbReference>
<reference evidence="4" key="1">
    <citation type="submission" date="2022-12" db="EMBL/GenBank/DDBJ databases">
        <title>Development of a Multilocus Sequence Typing Scheme for Bacteroides fragilis Based on Whole Genome Sequencing Data and Clinical Application.</title>
        <authorList>
            <person name="Nielsen F.D."/>
            <person name="Justesen U.S."/>
        </authorList>
    </citation>
    <scope>NUCLEOTIDE SEQUENCE</scope>
    <source>
        <strain evidence="4">BF_AM_ODE_DK_2015_4</strain>
    </source>
</reference>
<organism evidence="4 5">
    <name type="scientific">Bacteroides fragilis</name>
    <dbReference type="NCBI Taxonomy" id="817"/>
    <lineage>
        <taxon>Bacteria</taxon>
        <taxon>Pseudomonadati</taxon>
        <taxon>Bacteroidota</taxon>
        <taxon>Bacteroidia</taxon>
        <taxon>Bacteroidales</taxon>
        <taxon>Bacteroidaceae</taxon>
        <taxon>Bacteroides</taxon>
    </lineage>
</organism>
<dbReference type="Pfam" id="PF01740">
    <property type="entry name" value="STAS"/>
    <property type="match status" value="1"/>
</dbReference>
<dbReference type="GO" id="GO:0043856">
    <property type="term" value="F:anti-sigma factor antagonist activity"/>
    <property type="evidence" value="ECO:0007669"/>
    <property type="project" value="InterPro"/>
</dbReference>
<comment type="similarity">
    <text evidence="1 2">Belongs to the anti-sigma-factor antagonist family.</text>
</comment>
<dbReference type="Gene3D" id="3.30.750.24">
    <property type="entry name" value="STAS domain"/>
    <property type="match status" value="1"/>
</dbReference>
<dbReference type="AlphaFoldDB" id="A0A9Q4JG07"/>
<dbReference type="InterPro" id="IPR036513">
    <property type="entry name" value="STAS_dom_sf"/>
</dbReference>
<sequence>MEKYEIHPVGAVLDSNTSADEQTKIVALIEQGHSVALDLSNCSYVSSAGLRVMLYAFKLAKAKGRNVCLVGVSQDIKDVMHMTGFDKFFRFYQTLDELSQS</sequence>
<evidence type="ECO:0000256" key="2">
    <source>
        <dbReference type="RuleBase" id="RU003749"/>
    </source>
</evidence>
<gene>
    <name evidence="4" type="ORF">O1433_08355</name>
</gene>
<dbReference type="InterPro" id="IPR003658">
    <property type="entry name" value="Anti-sigma_ant"/>
</dbReference>